<protein>
    <submittedName>
        <fullName evidence="8">PKD_channel domain-containing protein</fullName>
    </submittedName>
</protein>
<keyword evidence="2 5" id="KW-0812">Transmembrane</keyword>
<accession>A0A183S9S9</accession>
<gene>
    <name evidence="6" type="ORF">SSLN_LOCUS977</name>
</gene>
<comment type="subcellular location">
    <subcellularLocation>
        <location evidence="1">Membrane</location>
        <topology evidence="1">Multi-pass membrane protein</topology>
    </subcellularLocation>
</comment>
<dbReference type="EMBL" id="UYSU01001188">
    <property type="protein sequence ID" value="VDL86635.1"/>
    <property type="molecule type" value="Genomic_DNA"/>
</dbReference>
<dbReference type="WBParaSite" id="SSLN_0000101701-mRNA-1">
    <property type="protein sequence ID" value="SSLN_0000101701-mRNA-1"/>
    <property type="gene ID" value="SSLN_0000101701"/>
</dbReference>
<proteinExistence type="predicted"/>
<dbReference type="PANTHER" id="PTHR13531:SF0">
    <property type="entry name" value="GEO07735P1-RELATED"/>
    <property type="match status" value="1"/>
</dbReference>
<reference evidence="8" key="1">
    <citation type="submission" date="2016-06" db="UniProtKB">
        <authorList>
            <consortium name="WormBaseParasite"/>
        </authorList>
    </citation>
    <scope>IDENTIFICATION</scope>
</reference>
<evidence type="ECO:0000313" key="7">
    <source>
        <dbReference type="Proteomes" id="UP000275846"/>
    </source>
</evidence>
<keyword evidence="4 5" id="KW-0472">Membrane</keyword>
<dbReference type="PANTHER" id="PTHR13531">
    <property type="entry name" value="GEO07735P1-RELATED-RELATED"/>
    <property type="match status" value="1"/>
</dbReference>
<dbReference type="GO" id="GO:1905515">
    <property type="term" value="P:non-motile cilium assembly"/>
    <property type="evidence" value="ECO:0007669"/>
    <property type="project" value="TreeGrafter"/>
</dbReference>
<evidence type="ECO:0000313" key="6">
    <source>
        <dbReference type="EMBL" id="VDL86635.1"/>
    </source>
</evidence>
<evidence type="ECO:0000256" key="1">
    <source>
        <dbReference type="ARBA" id="ARBA00004141"/>
    </source>
</evidence>
<reference evidence="6 7" key="2">
    <citation type="submission" date="2018-11" db="EMBL/GenBank/DDBJ databases">
        <authorList>
            <consortium name="Pathogen Informatics"/>
        </authorList>
    </citation>
    <scope>NUCLEOTIDE SEQUENCE [LARGE SCALE GENOMIC DNA]</scope>
    <source>
        <strain evidence="6 7">NST_G2</strain>
    </source>
</reference>
<evidence type="ECO:0000256" key="2">
    <source>
        <dbReference type="ARBA" id="ARBA00022692"/>
    </source>
</evidence>
<evidence type="ECO:0000313" key="8">
    <source>
        <dbReference type="WBParaSite" id="SSLN_0000101701-mRNA-1"/>
    </source>
</evidence>
<organism evidence="8">
    <name type="scientific">Schistocephalus solidus</name>
    <name type="common">Tapeworm</name>
    <dbReference type="NCBI Taxonomy" id="70667"/>
    <lineage>
        <taxon>Eukaryota</taxon>
        <taxon>Metazoa</taxon>
        <taxon>Spiralia</taxon>
        <taxon>Lophotrochozoa</taxon>
        <taxon>Platyhelminthes</taxon>
        <taxon>Cestoda</taxon>
        <taxon>Eucestoda</taxon>
        <taxon>Diphyllobothriidea</taxon>
        <taxon>Diphyllobothriidae</taxon>
        <taxon>Schistocephalus</taxon>
    </lineage>
</organism>
<dbReference type="AlphaFoldDB" id="A0A183S9S9"/>
<evidence type="ECO:0000256" key="5">
    <source>
        <dbReference type="SAM" id="Phobius"/>
    </source>
</evidence>
<keyword evidence="3 5" id="KW-1133">Transmembrane helix</keyword>
<sequence>RTLNFRASYRVSKTIFRRELKVFTFVYKAEYYPYPAPRLLADIFLLLVLVTVDFIKNAISSRGNRQRILFLTYVSILLTLVVIGLIVWLLLGQAYTLFYEMVLGTLGGAVWFLQVLFSILASGHGF</sequence>
<dbReference type="InterPro" id="IPR019184">
    <property type="entry name" value="Uncharacterised_TM-17"/>
</dbReference>
<dbReference type="Proteomes" id="UP000275846">
    <property type="component" value="Unassembled WGS sequence"/>
</dbReference>
<dbReference type="Pfam" id="PF09799">
    <property type="entry name" value="Transmemb_17"/>
    <property type="match status" value="1"/>
</dbReference>
<feature type="transmembrane region" description="Helical" evidence="5">
    <location>
        <begin position="97"/>
        <end position="121"/>
    </location>
</feature>
<keyword evidence="7" id="KW-1185">Reference proteome</keyword>
<evidence type="ECO:0000256" key="4">
    <source>
        <dbReference type="ARBA" id="ARBA00023136"/>
    </source>
</evidence>
<name>A0A183S9S9_SCHSO</name>
<dbReference type="GO" id="GO:0035869">
    <property type="term" value="C:ciliary transition zone"/>
    <property type="evidence" value="ECO:0007669"/>
    <property type="project" value="TreeGrafter"/>
</dbReference>
<dbReference type="GO" id="GO:0016020">
    <property type="term" value="C:membrane"/>
    <property type="evidence" value="ECO:0007669"/>
    <property type="project" value="UniProtKB-SubCell"/>
</dbReference>
<evidence type="ECO:0000256" key="3">
    <source>
        <dbReference type="ARBA" id="ARBA00022989"/>
    </source>
</evidence>
<feature type="transmembrane region" description="Helical" evidence="5">
    <location>
        <begin position="68"/>
        <end position="91"/>
    </location>
</feature>